<feature type="region of interest" description="Disordered" evidence="1">
    <location>
        <begin position="17"/>
        <end position="142"/>
    </location>
</feature>
<feature type="compositionally biased region" description="Gly residues" evidence="1">
    <location>
        <begin position="128"/>
        <end position="142"/>
    </location>
</feature>
<evidence type="ECO:0000313" key="4">
    <source>
        <dbReference type="EMBL" id="ULT95784.1"/>
    </source>
</evidence>
<feature type="compositionally biased region" description="Basic and acidic residues" evidence="1">
    <location>
        <begin position="162"/>
        <end position="171"/>
    </location>
</feature>
<keyword evidence="2" id="KW-0812">Transmembrane</keyword>
<keyword evidence="3" id="KW-0732">Signal</keyword>
<gene>
    <name evidence="4" type="ORF">L3Y34_004453</name>
</gene>
<name>A0AAE9D5T5_CAEBR</name>
<dbReference type="EMBL" id="CP090894">
    <property type="protein sequence ID" value="ULT95784.1"/>
    <property type="molecule type" value="Genomic_DNA"/>
</dbReference>
<feature type="compositionally biased region" description="Basic and acidic residues" evidence="1">
    <location>
        <begin position="28"/>
        <end position="38"/>
    </location>
</feature>
<feature type="signal peptide" evidence="3">
    <location>
        <begin position="1"/>
        <end position="21"/>
    </location>
</feature>
<feature type="chain" id="PRO_5042048938" evidence="3">
    <location>
        <begin position="22"/>
        <end position="220"/>
    </location>
</feature>
<feature type="region of interest" description="Disordered" evidence="1">
    <location>
        <begin position="156"/>
        <end position="184"/>
    </location>
</feature>
<dbReference type="Proteomes" id="UP000827892">
    <property type="component" value="Chromosome IV"/>
</dbReference>
<evidence type="ECO:0000256" key="3">
    <source>
        <dbReference type="SAM" id="SignalP"/>
    </source>
</evidence>
<proteinExistence type="predicted"/>
<keyword evidence="2" id="KW-1133">Transmembrane helix</keyword>
<accession>A0AAE9D5T5</accession>
<evidence type="ECO:0000256" key="1">
    <source>
        <dbReference type="SAM" id="MobiDB-lite"/>
    </source>
</evidence>
<evidence type="ECO:0000256" key="2">
    <source>
        <dbReference type="SAM" id="Phobius"/>
    </source>
</evidence>
<evidence type="ECO:0000313" key="5">
    <source>
        <dbReference type="Proteomes" id="UP000827892"/>
    </source>
</evidence>
<feature type="transmembrane region" description="Helical" evidence="2">
    <location>
        <begin position="195"/>
        <end position="214"/>
    </location>
</feature>
<sequence length="220" mass="23215">MKHKLCLLLILAIVLSSIADSDSSDDDDKNRDEPSKDDPIDEQDDNTDEEKEGGNGDGSNQDGGTEEALATEAPTSEEKKEGKNKNKTKAEDELSDWDIDKMFGGQANEPKSEDNSTHHTQAPSPSGSGAGSGFSAGTGNSGNVGGGGWLGSLFGSGGLIEPAKEESKDESGGTQGSHGTVGGNSFYPLPRQVDIWDRLFVLAAFPICFFAVLLKAEMFR</sequence>
<feature type="compositionally biased region" description="Gly residues" evidence="1">
    <location>
        <begin position="173"/>
        <end position="182"/>
    </location>
</feature>
<dbReference type="AlphaFoldDB" id="A0AAE9D5T5"/>
<organism evidence="4 5">
    <name type="scientific">Caenorhabditis briggsae</name>
    <dbReference type="NCBI Taxonomy" id="6238"/>
    <lineage>
        <taxon>Eukaryota</taxon>
        <taxon>Metazoa</taxon>
        <taxon>Ecdysozoa</taxon>
        <taxon>Nematoda</taxon>
        <taxon>Chromadorea</taxon>
        <taxon>Rhabditida</taxon>
        <taxon>Rhabditina</taxon>
        <taxon>Rhabditomorpha</taxon>
        <taxon>Rhabditoidea</taxon>
        <taxon>Rhabditidae</taxon>
        <taxon>Peloderinae</taxon>
        <taxon>Caenorhabditis</taxon>
    </lineage>
</organism>
<feature type="compositionally biased region" description="Basic and acidic residues" evidence="1">
    <location>
        <begin position="76"/>
        <end position="92"/>
    </location>
</feature>
<feature type="compositionally biased region" description="Acidic residues" evidence="1">
    <location>
        <begin position="39"/>
        <end position="51"/>
    </location>
</feature>
<reference evidence="4 5" key="1">
    <citation type="submission" date="2022-05" db="EMBL/GenBank/DDBJ databases">
        <title>Chromosome-level reference genomes for two strains of Caenorhabditis briggsae: an improved platform for comparative genomics.</title>
        <authorList>
            <person name="Stevens L."/>
            <person name="Andersen E.C."/>
        </authorList>
    </citation>
    <scope>NUCLEOTIDE SEQUENCE [LARGE SCALE GENOMIC DNA]</scope>
    <source>
        <strain evidence="4">QX1410_ONT</strain>
        <tissue evidence="4">Whole-organism</tissue>
    </source>
</reference>
<keyword evidence="2" id="KW-0472">Membrane</keyword>
<protein>
    <submittedName>
        <fullName evidence="4">Uncharacterized protein</fullName>
    </submittedName>
</protein>